<evidence type="ECO:0000256" key="2">
    <source>
        <dbReference type="ARBA" id="ARBA00023125"/>
    </source>
</evidence>
<dbReference type="GO" id="GO:0000976">
    <property type="term" value="F:transcription cis-regulatory region binding"/>
    <property type="evidence" value="ECO:0007669"/>
    <property type="project" value="TreeGrafter"/>
</dbReference>
<keyword evidence="6" id="KW-1185">Reference proteome</keyword>
<reference evidence="5" key="1">
    <citation type="submission" date="2019-11" db="EMBL/GenBank/DDBJ databases">
        <title>Description of Pedobacter sp. LMG 31464T.</title>
        <authorList>
            <person name="Carlier A."/>
            <person name="Qi S."/>
            <person name="Vandamme P."/>
        </authorList>
    </citation>
    <scope>NUCLEOTIDE SEQUENCE</scope>
    <source>
        <strain evidence="5">LMG 31464</strain>
    </source>
</reference>
<proteinExistence type="predicted"/>
<evidence type="ECO:0000313" key="5">
    <source>
        <dbReference type="EMBL" id="MBB2144934.1"/>
    </source>
</evidence>
<dbReference type="PANTHER" id="PTHR30146:SF154">
    <property type="entry name" value="TRANSCRIPTION REGULATOR, MEMBER OF GALR FAMILY"/>
    <property type="match status" value="1"/>
</dbReference>
<dbReference type="InterPro" id="IPR000843">
    <property type="entry name" value="HTH_LacI"/>
</dbReference>
<gene>
    <name evidence="5" type="ORF">GM921_05540</name>
</gene>
<dbReference type="CDD" id="cd01392">
    <property type="entry name" value="HTH_LacI"/>
    <property type="match status" value="1"/>
</dbReference>
<dbReference type="PANTHER" id="PTHR30146">
    <property type="entry name" value="LACI-RELATED TRANSCRIPTIONAL REPRESSOR"/>
    <property type="match status" value="1"/>
</dbReference>
<evidence type="ECO:0000259" key="4">
    <source>
        <dbReference type="PROSITE" id="PS50932"/>
    </source>
</evidence>
<dbReference type="InterPro" id="IPR028082">
    <property type="entry name" value="Peripla_BP_I"/>
</dbReference>
<dbReference type="Pfam" id="PF13377">
    <property type="entry name" value="Peripla_BP_3"/>
    <property type="match status" value="1"/>
</dbReference>
<dbReference type="Pfam" id="PF00356">
    <property type="entry name" value="LacI"/>
    <property type="match status" value="1"/>
</dbReference>
<keyword evidence="2" id="KW-0238">DNA-binding</keyword>
<dbReference type="EMBL" id="WNXD01000001">
    <property type="protein sequence ID" value="MBB2144934.1"/>
    <property type="molecule type" value="Genomic_DNA"/>
</dbReference>
<dbReference type="Gene3D" id="1.10.260.40">
    <property type="entry name" value="lambda repressor-like DNA-binding domains"/>
    <property type="match status" value="1"/>
</dbReference>
<keyword evidence="3" id="KW-0804">Transcription</keyword>
<evidence type="ECO:0000313" key="6">
    <source>
        <dbReference type="Proteomes" id="UP000601055"/>
    </source>
</evidence>
<organism evidence="5 6">
    <name type="scientific">Pedobacter planticolens</name>
    <dbReference type="NCBI Taxonomy" id="2679964"/>
    <lineage>
        <taxon>Bacteria</taxon>
        <taxon>Pseudomonadati</taxon>
        <taxon>Bacteroidota</taxon>
        <taxon>Sphingobacteriia</taxon>
        <taxon>Sphingobacteriales</taxon>
        <taxon>Sphingobacteriaceae</taxon>
        <taxon>Pedobacter</taxon>
    </lineage>
</organism>
<dbReference type="CDD" id="cd06267">
    <property type="entry name" value="PBP1_LacI_sugar_binding-like"/>
    <property type="match status" value="1"/>
</dbReference>
<dbReference type="GO" id="GO:0003700">
    <property type="term" value="F:DNA-binding transcription factor activity"/>
    <property type="evidence" value="ECO:0007669"/>
    <property type="project" value="TreeGrafter"/>
</dbReference>
<dbReference type="InterPro" id="IPR010982">
    <property type="entry name" value="Lambda_DNA-bd_dom_sf"/>
</dbReference>
<dbReference type="Proteomes" id="UP000601055">
    <property type="component" value="Unassembled WGS sequence"/>
</dbReference>
<dbReference type="Gene3D" id="3.40.50.2300">
    <property type="match status" value="2"/>
</dbReference>
<name>A0A923DVX7_9SPHI</name>
<dbReference type="RefSeq" id="WP_182921601.1">
    <property type="nucleotide sequence ID" value="NZ_WNXD01000001.1"/>
</dbReference>
<dbReference type="SUPFAM" id="SSF53822">
    <property type="entry name" value="Periplasmic binding protein-like I"/>
    <property type="match status" value="1"/>
</dbReference>
<feature type="domain" description="HTH lacI-type" evidence="4">
    <location>
        <begin position="5"/>
        <end position="59"/>
    </location>
</feature>
<evidence type="ECO:0000256" key="1">
    <source>
        <dbReference type="ARBA" id="ARBA00023015"/>
    </source>
</evidence>
<sequence>MNTNITLRDIAKALNLSVSTVSRALTDSYQIGDETKQKVVAYAKEHHYIPNRMAKSLKEGKSRSIGVVVCSIDNNFVAQMLDGIDQHCTDHNYQLIIMQSKESFEQEKACVNLLYAGGIDGLLISPAFQTTDFDYLISLQKTGLPIVLFDRLSEHIETHKVAADNFKGAYDATMHLINNGYTSIAHISSNTKLSMATDRFEGYKKALRESGLAYQEELVKFCDTPNAVSLNQNLEKAIQELMALKSKPTAIFTATDQLTTKCLSLLNQLGYKIPTDVALIGFSNTDLADALYPSLSTIHQPAFEIGNLATKQLLALIDNKESQPYETVLLNTTIQERASSQKTK</sequence>
<accession>A0A923DVX7</accession>
<dbReference type="AlphaFoldDB" id="A0A923DVX7"/>
<dbReference type="PROSITE" id="PS50932">
    <property type="entry name" value="HTH_LACI_2"/>
    <property type="match status" value="1"/>
</dbReference>
<comment type="caution">
    <text evidence="5">The sequence shown here is derived from an EMBL/GenBank/DDBJ whole genome shotgun (WGS) entry which is preliminary data.</text>
</comment>
<dbReference type="SMART" id="SM00354">
    <property type="entry name" value="HTH_LACI"/>
    <property type="match status" value="1"/>
</dbReference>
<dbReference type="SUPFAM" id="SSF47413">
    <property type="entry name" value="lambda repressor-like DNA-binding domains"/>
    <property type="match status" value="1"/>
</dbReference>
<evidence type="ECO:0000256" key="3">
    <source>
        <dbReference type="ARBA" id="ARBA00023163"/>
    </source>
</evidence>
<dbReference type="InterPro" id="IPR046335">
    <property type="entry name" value="LacI/GalR-like_sensor"/>
</dbReference>
<keyword evidence="1" id="KW-0805">Transcription regulation</keyword>
<protein>
    <submittedName>
        <fullName evidence="5">Substrate-binding domain-containing protein</fullName>
    </submittedName>
</protein>